<evidence type="ECO:0000256" key="8">
    <source>
        <dbReference type="ARBA" id="ARBA00023159"/>
    </source>
</evidence>
<dbReference type="GO" id="GO:0005634">
    <property type="term" value="C:nucleus"/>
    <property type="evidence" value="ECO:0007669"/>
    <property type="project" value="UniProtKB-SubCell"/>
</dbReference>
<organism evidence="17 18">
    <name type="scientific">Galendromus occidentalis</name>
    <name type="common">western predatory mite</name>
    <dbReference type="NCBI Taxonomy" id="34638"/>
    <lineage>
        <taxon>Eukaryota</taxon>
        <taxon>Metazoa</taxon>
        <taxon>Ecdysozoa</taxon>
        <taxon>Arthropoda</taxon>
        <taxon>Chelicerata</taxon>
        <taxon>Arachnida</taxon>
        <taxon>Acari</taxon>
        <taxon>Parasitiformes</taxon>
        <taxon>Mesostigmata</taxon>
        <taxon>Gamasina</taxon>
        <taxon>Phytoseioidea</taxon>
        <taxon>Phytoseiidae</taxon>
        <taxon>Typhlodrominae</taxon>
        <taxon>Galendromus</taxon>
    </lineage>
</organism>
<feature type="binding site" evidence="11">
    <location>
        <position position="179"/>
    </location>
    <ligand>
        <name>Zn(2+)</name>
        <dbReference type="ChEBI" id="CHEBI:29105"/>
    </ligand>
</feature>
<dbReference type="SUPFAM" id="SSF47719">
    <property type="entry name" value="p53 tetramerization domain"/>
    <property type="match status" value="1"/>
</dbReference>
<feature type="domain" description="p53 tetramerisation" evidence="16">
    <location>
        <begin position="334"/>
        <end position="367"/>
    </location>
</feature>
<dbReference type="PANTHER" id="PTHR11447">
    <property type="entry name" value="CELLULAR TUMOR ANTIGEN P53"/>
    <property type="match status" value="1"/>
</dbReference>
<evidence type="ECO:0000256" key="2">
    <source>
        <dbReference type="ARBA" id="ARBA00006167"/>
    </source>
</evidence>
<keyword evidence="17" id="KW-1185">Reference proteome</keyword>
<accession>A0AAJ6VW98</accession>
<dbReference type="Pfam" id="PF07710">
    <property type="entry name" value="P53_tetramer"/>
    <property type="match status" value="1"/>
</dbReference>
<evidence type="ECO:0000256" key="6">
    <source>
        <dbReference type="ARBA" id="ARBA00023015"/>
    </source>
</evidence>
<dbReference type="InterPro" id="IPR010991">
    <property type="entry name" value="p53_tetrameristn"/>
</dbReference>
<dbReference type="InterPro" id="IPR011615">
    <property type="entry name" value="p53_DNA-bd"/>
</dbReference>
<comment type="subcellular location">
    <subcellularLocation>
        <location evidence="1">Nucleus</location>
    </subcellularLocation>
</comment>
<evidence type="ECO:0000256" key="10">
    <source>
        <dbReference type="ARBA" id="ARBA00023242"/>
    </source>
</evidence>
<evidence type="ECO:0000259" key="16">
    <source>
        <dbReference type="Pfam" id="PF07710"/>
    </source>
</evidence>
<sequence>MEDVPNSQDIVDLMLNFNEDVQQVISEQEIEADSTVPAPSYFPTELVQRTSEDLIERDLHTFAEDFLLGPAVQQQYQDIKPVVNPHELFLSQINSTVVNQSLRNAPGDLGFKVTFDQHDKVTKNMTWTYSNEVGRLYVMLNSQCPFKISTTSPPPDNSYIVCIPAYKDAVSRRENVVRCPHHCRNQDMNGLSGKFWMNSTHSQSIYYEDIQNNRRHCLIVPYEKPHAGCSTYTYILEFMCRNTCVGGVNRRATEVVFLLQHEGRELGRCVVEVKVCACPGRDRRHDETTLVKRLSMETAKGKAKHSGSAGHTKAVKLSQETNLNLSNAEEHDTASEEQWYTIRVKGKSNFEILKRVAEGLELRSAQKLKKRKLTDSRNQNQPTDVKREVDIVYSDG</sequence>
<dbReference type="GO" id="GO:0046872">
    <property type="term" value="F:metal ion binding"/>
    <property type="evidence" value="ECO:0007669"/>
    <property type="project" value="UniProtKB-KW"/>
</dbReference>
<dbReference type="GO" id="GO:0051262">
    <property type="term" value="P:protein tetramerization"/>
    <property type="evidence" value="ECO:0007669"/>
    <property type="project" value="InterPro"/>
</dbReference>
<dbReference type="Gene3D" id="2.60.40.720">
    <property type="match status" value="1"/>
</dbReference>
<reference evidence="18" key="1">
    <citation type="submission" date="2025-08" db="UniProtKB">
        <authorList>
            <consortium name="RefSeq"/>
        </authorList>
    </citation>
    <scope>IDENTIFICATION</scope>
</reference>
<dbReference type="AlphaFoldDB" id="A0AAJ6VW98"/>
<feature type="binding site" evidence="11">
    <location>
        <position position="244"/>
    </location>
    <ligand>
        <name>Zn(2+)</name>
        <dbReference type="ChEBI" id="CHEBI:29105"/>
    </ligand>
</feature>
<dbReference type="RefSeq" id="XP_003739832.1">
    <property type="nucleotide sequence ID" value="XM_003739784.2"/>
</dbReference>
<keyword evidence="5 11" id="KW-0862">Zinc</keyword>
<feature type="binding site" evidence="11">
    <location>
        <position position="240"/>
    </location>
    <ligand>
        <name>Zn(2+)</name>
        <dbReference type="ChEBI" id="CHEBI:29105"/>
    </ligand>
</feature>
<keyword evidence="4 11" id="KW-0479">Metal-binding</keyword>
<feature type="region of interest" description="Disordered" evidence="14">
    <location>
        <begin position="297"/>
        <end position="316"/>
    </location>
</feature>
<proteinExistence type="inferred from homology"/>
<evidence type="ECO:0000256" key="7">
    <source>
        <dbReference type="ARBA" id="ARBA00023125"/>
    </source>
</evidence>
<dbReference type="GO" id="GO:0006915">
    <property type="term" value="P:apoptotic process"/>
    <property type="evidence" value="ECO:0007669"/>
    <property type="project" value="UniProtKB-KW"/>
</dbReference>
<evidence type="ECO:0000256" key="5">
    <source>
        <dbReference type="ARBA" id="ARBA00022833"/>
    </source>
</evidence>
<dbReference type="GO" id="GO:0000981">
    <property type="term" value="F:DNA-binding transcription factor activity, RNA polymerase II-specific"/>
    <property type="evidence" value="ECO:0007669"/>
    <property type="project" value="TreeGrafter"/>
</dbReference>
<dbReference type="Proteomes" id="UP000694867">
    <property type="component" value="Unplaced"/>
</dbReference>
<dbReference type="InterPro" id="IPR002117">
    <property type="entry name" value="p53_tumour_suppressor"/>
</dbReference>
<evidence type="ECO:0000256" key="4">
    <source>
        <dbReference type="ARBA" id="ARBA00022723"/>
    </source>
</evidence>
<keyword evidence="8" id="KW-0010">Activator</keyword>
<dbReference type="PRINTS" id="PR00386">
    <property type="entry name" value="P53SUPPRESSR"/>
</dbReference>
<dbReference type="InterPro" id="IPR008967">
    <property type="entry name" value="p53-like_TF_DNA-bd_sf"/>
</dbReference>
<protein>
    <submittedName>
        <fullName evidence="18">Cellular tumor antigen p53</fullName>
    </submittedName>
</protein>
<dbReference type="InterPro" id="IPR036674">
    <property type="entry name" value="p53_tetramer_sf"/>
</dbReference>
<dbReference type="CDD" id="cd08367">
    <property type="entry name" value="P53"/>
    <property type="match status" value="1"/>
</dbReference>
<dbReference type="GO" id="GO:0000978">
    <property type="term" value="F:RNA polymerase II cis-regulatory region sequence-specific DNA binding"/>
    <property type="evidence" value="ECO:0007669"/>
    <property type="project" value="TreeGrafter"/>
</dbReference>
<evidence type="ECO:0000313" key="17">
    <source>
        <dbReference type="Proteomes" id="UP000694867"/>
    </source>
</evidence>
<dbReference type="Pfam" id="PF00870">
    <property type="entry name" value="P53"/>
    <property type="match status" value="1"/>
</dbReference>
<keyword evidence="9" id="KW-0804">Transcription</keyword>
<evidence type="ECO:0000313" key="18">
    <source>
        <dbReference type="RefSeq" id="XP_003739832.1"/>
    </source>
</evidence>
<dbReference type="GeneID" id="100907785"/>
<dbReference type="PANTHER" id="PTHR11447:SF16">
    <property type="entry name" value="P53 PROTEIN LONG FORM VARIANT 1"/>
    <property type="match status" value="1"/>
</dbReference>
<evidence type="ECO:0000256" key="1">
    <source>
        <dbReference type="ARBA" id="ARBA00004123"/>
    </source>
</evidence>
<feature type="site" description="Interaction with DNA" evidence="12">
    <location>
        <position position="123"/>
    </location>
</feature>
<keyword evidence="3" id="KW-0053">Apoptosis</keyword>
<gene>
    <name evidence="18" type="primary">LOC100907785</name>
</gene>
<dbReference type="Gene3D" id="4.10.170.10">
    <property type="entry name" value="p53-like tetramerisation domain"/>
    <property type="match status" value="1"/>
</dbReference>
<dbReference type="SUPFAM" id="SSF49417">
    <property type="entry name" value="p53-like transcription factors"/>
    <property type="match status" value="1"/>
</dbReference>
<evidence type="ECO:0000256" key="9">
    <source>
        <dbReference type="ARBA" id="ARBA00023163"/>
    </source>
</evidence>
<evidence type="ECO:0000256" key="13">
    <source>
        <dbReference type="PIRSR" id="PIRSR602117-3"/>
    </source>
</evidence>
<keyword evidence="6" id="KW-0805">Transcription regulation</keyword>
<evidence type="ECO:0000256" key="11">
    <source>
        <dbReference type="PIRSR" id="PIRSR602117-1"/>
    </source>
</evidence>
<name>A0AAJ6VW98_9ACAR</name>
<dbReference type="InterPro" id="IPR012346">
    <property type="entry name" value="p53/RUNT-type_TF_DNA-bd_sf"/>
</dbReference>
<feature type="binding site" evidence="11">
    <location>
        <position position="182"/>
    </location>
    <ligand>
        <name>Zn(2+)</name>
        <dbReference type="ChEBI" id="CHEBI:29105"/>
    </ligand>
</feature>
<feature type="region of interest" description="Disordered" evidence="14">
    <location>
        <begin position="369"/>
        <end position="396"/>
    </location>
</feature>
<evidence type="ECO:0000256" key="12">
    <source>
        <dbReference type="PIRSR" id="PIRSR602117-2"/>
    </source>
</evidence>
<evidence type="ECO:0000256" key="14">
    <source>
        <dbReference type="SAM" id="MobiDB-lite"/>
    </source>
</evidence>
<keyword evidence="10" id="KW-0539">Nucleus</keyword>
<evidence type="ECO:0000256" key="3">
    <source>
        <dbReference type="ARBA" id="ARBA00022703"/>
    </source>
</evidence>
<feature type="domain" description="p53 DNA-binding" evidence="15">
    <location>
        <begin position="104"/>
        <end position="288"/>
    </location>
</feature>
<evidence type="ECO:0000259" key="15">
    <source>
        <dbReference type="Pfam" id="PF00870"/>
    </source>
</evidence>
<feature type="cross-link" description="Glycyl lysine isopeptide (Lys-Gly) (interchain with G-Cter in ubiquitin)" evidence="13">
    <location>
        <position position="292"/>
    </location>
</feature>
<keyword evidence="7" id="KW-0238">DNA-binding</keyword>
<comment type="cofactor">
    <cofactor evidence="11">
        <name>Zn(2+)</name>
        <dbReference type="ChEBI" id="CHEBI:29105"/>
    </cofactor>
    <text evidence="11">Binds 1 zinc ion per subunit.</text>
</comment>
<dbReference type="KEGG" id="goe:100907785"/>
<comment type="similarity">
    <text evidence="2">Belongs to the p53 family.</text>
</comment>